<gene>
    <name evidence="9" type="ORF">LR48_Vigan11g114900</name>
</gene>
<feature type="domain" description="Cytochrome b561" evidence="8">
    <location>
        <begin position="9"/>
        <end position="206"/>
    </location>
</feature>
<feature type="transmembrane region" description="Helical" evidence="7">
    <location>
        <begin position="149"/>
        <end position="169"/>
    </location>
</feature>
<dbReference type="EMBL" id="CM003381">
    <property type="protein sequence ID" value="KOM58115.1"/>
    <property type="molecule type" value="Genomic_DNA"/>
</dbReference>
<dbReference type="STRING" id="3914.A0A0L9VSS0"/>
<organism evidence="9 10">
    <name type="scientific">Phaseolus angularis</name>
    <name type="common">Azuki bean</name>
    <name type="synonym">Vigna angularis</name>
    <dbReference type="NCBI Taxonomy" id="3914"/>
    <lineage>
        <taxon>Eukaryota</taxon>
        <taxon>Viridiplantae</taxon>
        <taxon>Streptophyta</taxon>
        <taxon>Embryophyta</taxon>
        <taxon>Tracheophyta</taxon>
        <taxon>Spermatophyta</taxon>
        <taxon>Magnoliopsida</taxon>
        <taxon>eudicotyledons</taxon>
        <taxon>Gunneridae</taxon>
        <taxon>Pentapetalae</taxon>
        <taxon>rosids</taxon>
        <taxon>fabids</taxon>
        <taxon>Fabales</taxon>
        <taxon>Fabaceae</taxon>
        <taxon>Papilionoideae</taxon>
        <taxon>50 kb inversion clade</taxon>
        <taxon>NPAAA clade</taxon>
        <taxon>indigoferoid/millettioid clade</taxon>
        <taxon>Phaseoleae</taxon>
        <taxon>Vigna</taxon>
    </lineage>
</organism>
<keyword evidence="2" id="KW-0813">Transport</keyword>
<dbReference type="AlphaFoldDB" id="A0A0L9VSS0"/>
<comment type="subcellular location">
    <subcellularLocation>
        <location evidence="1">Membrane</location>
    </subcellularLocation>
</comment>
<dbReference type="InterPro" id="IPR006593">
    <property type="entry name" value="Cyt_b561/ferric_Rdtase_TM"/>
</dbReference>
<keyword evidence="4" id="KW-0249">Electron transport</keyword>
<evidence type="ECO:0000256" key="4">
    <source>
        <dbReference type="ARBA" id="ARBA00022982"/>
    </source>
</evidence>
<proteinExistence type="predicted"/>
<evidence type="ECO:0000313" key="10">
    <source>
        <dbReference type="Proteomes" id="UP000053144"/>
    </source>
</evidence>
<dbReference type="Proteomes" id="UP000053144">
    <property type="component" value="Chromosome 11"/>
</dbReference>
<evidence type="ECO:0000256" key="5">
    <source>
        <dbReference type="ARBA" id="ARBA00022989"/>
    </source>
</evidence>
<dbReference type="PROSITE" id="PS50939">
    <property type="entry name" value="CYTOCHROME_B561"/>
    <property type="match status" value="1"/>
</dbReference>
<reference evidence="10" key="1">
    <citation type="journal article" date="2015" name="Proc. Natl. Acad. Sci. U.S.A.">
        <title>Genome sequencing of adzuki bean (Vigna angularis) provides insight into high starch and low fat accumulation and domestication.</title>
        <authorList>
            <person name="Yang K."/>
            <person name="Tian Z."/>
            <person name="Chen C."/>
            <person name="Luo L."/>
            <person name="Zhao B."/>
            <person name="Wang Z."/>
            <person name="Yu L."/>
            <person name="Li Y."/>
            <person name="Sun Y."/>
            <person name="Li W."/>
            <person name="Chen Y."/>
            <person name="Li Y."/>
            <person name="Zhang Y."/>
            <person name="Ai D."/>
            <person name="Zhao J."/>
            <person name="Shang C."/>
            <person name="Ma Y."/>
            <person name="Wu B."/>
            <person name="Wang M."/>
            <person name="Gao L."/>
            <person name="Sun D."/>
            <person name="Zhang P."/>
            <person name="Guo F."/>
            <person name="Wang W."/>
            <person name="Li Y."/>
            <person name="Wang J."/>
            <person name="Varshney R.K."/>
            <person name="Wang J."/>
            <person name="Ling H.Q."/>
            <person name="Wan P."/>
        </authorList>
    </citation>
    <scope>NUCLEOTIDE SEQUENCE</scope>
    <source>
        <strain evidence="10">cv. Jingnong 6</strain>
    </source>
</reference>
<evidence type="ECO:0000256" key="7">
    <source>
        <dbReference type="SAM" id="Phobius"/>
    </source>
</evidence>
<feature type="transmembrane region" description="Helical" evidence="7">
    <location>
        <begin position="189"/>
        <end position="205"/>
    </location>
</feature>
<dbReference type="GO" id="GO:0016020">
    <property type="term" value="C:membrane"/>
    <property type="evidence" value="ECO:0007669"/>
    <property type="project" value="UniProtKB-SubCell"/>
</dbReference>
<dbReference type="OMA" id="EMILICC"/>
<evidence type="ECO:0000313" key="9">
    <source>
        <dbReference type="EMBL" id="KOM58115.1"/>
    </source>
</evidence>
<dbReference type="PANTHER" id="PTHR23130:SF167">
    <property type="entry name" value="CYTOCHROME B561 AND DOMON DOMAIN-CONTAINING PROTEIN"/>
    <property type="match status" value="1"/>
</dbReference>
<evidence type="ECO:0000256" key="1">
    <source>
        <dbReference type="ARBA" id="ARBA00004370"/>
    </source>
</evidence>
<feature type="transmembrane region" description="Helical" evidence="7">
    <location>
        <begin position="119"/>
        <end position="137"/>
    </location>
</feature>
<evidence type="ECO:0000256" key="3">
    <source>
        <dbReference type="ARBA" id="ARBA00022692"/>
    </source>
</evidence>
<keyword evidence="6 7" id="KW-0472">Membrane</keyword>
<evidence type="ECO:0000256" key="6">
    <source>
        <dbReference type="ARBA" id="ARBA00023136"/>
    </source>
</evidence>
<dbReference type="Gramene" id="KOM58115">
    <property type="protein sequence ID" value="KOM58115"/>
    <property type="gene ID" value="LR48_Vigan11g114900"/>
</dbReference>
<accession>A0A0L9VSS0</accession>
<dbReference type="SMART" id="SM00665">
    <property type="entry name" value="B561"/>
    <property type="match status" value="1"/>
</dbReference>
<protein>
    <recommendedName>
        <fullName evidence="8">Cytochrome b561 domain-containing protein</fullName>
    </recommendedName>
</protein>
<keyword evidence="3 7" id="KW-0812">Transmembrane</keyword>
<keyword evidence="5 7" id="KW-1133">Transmembrane helix</keyword>
<name>A0A0L9VSS0_PHAAN</name>
<dbReference type="PANTHER" id="PTHR23130">
    <property type="entry name" value="CYTOCHROME B561 AND DOMON DOMAIN-CONTAINING PROTEIN"/>
    <property type="match status" value="1"/>
</dbReference>
<evidence type="ECO:0000259" key="8">
    <source>
        <dbReference type="PROSITE" id="PS50939"/>
    </source>
</evidence>
<evidence type="ECO:0000256" key="2">
    <source>
        <dbReference type="ARBA" id="ARBA00022448"/>
    </source>
</evidence>
<dbReference type="CDD" id="cd08760">
    <property type="entry name" value="Cyt_b561_FRRS1_like"/>
    <property type="match status" value="1"/>
</dbReference>
<dbReference type="Gene3D" id="1.20.120.1770">
    <property type="match status" value="1"/>
</dbReference>
<sequence length="206" mass="22955">MKILSLVLPLNHILCPTSNLRKVWIFFLVPVKQDQAGVHFEEEEMILICCQTHGILYAMSWGTLMPTLRLSPRLSPPLTTSYSSSLPHPSSSAIGVVGWGTGLKLGSDLAGVTYNTHRALGITLFCLGTLQVFALLLRPNKDHKIRIYWNFYHYVIGYATIIINIINIFKGFEALEVSEGDRYNDWKHAYIGIIAALGGIVVLLEA</sequence>